<accession>A0ABR4IX92</accession>
<dbReference type="InterPro" id="IPR044095">
    <property type="entry name" value="ADCK2_dom"/>
</dbReference>
<keyword evidence="5" id="KW-1185">Reference proteome</keyword>
<keyword evidence="2" id="KW-0812">Transmembrane</keyword>
<gene>
    <name evidence="4" type="ORF">BDW59DRAFT_169304</name>
</gene>
<dbReference type="SUPFAM" id="SSF48371">
    <property type="entry name" value="ARM repeat"/>
    <property type="match status" value="1"/>
</dbReference>
<comment type="caution">
    <text evidence="4">The sequence shown here is derived from an EMBL/GenBank/DDBJ whole genome shotgun (WGS) entry which is preliminary data.</text>
</comment>
<dbReference type="Proteomes" id="UP001610335">
    <property type="component" value="Unassembled WGS sequence"/>
</dbReference>
<dbReference type="InterPro" id="IPR016024">
    <property type="entry name" value="ARM-type_fold"/>
</dbReference>
<proteinExistence type="inferred from homology"/>
<sequence length="1224" mass="136709">MSRLKKVPAIQSPTNKLLYNEAPNTEELHCPSLVELFSKSVQLPPAIESPQAGLLSVHEQQALLHSVEDALKQAELSSDAAIFAGVPSILFKLWDCQSQHLAQATEALANGSRNPSLRAVYGQTGILGFFLRLIASKEVTESSLILHCLRLIGNSCADTDENRAAVVENNYTFVVLRQLLRPELIQVVIPVIYNLCIDYEPAQTQLAANKIVYILLRLTKDGVFDGNDGLFDYVCELMELVGEQVLRHSLSFNPATSDDAQAVTQSRLKINQALAELSASPLFAELYPLNSTLSQTLKVWLTSKEDQFQICACVMLGNLARSDEVCEAMVRELKIHEELIAVLRSNARGSVLHSALGFLKNLAIASDNKLYLGEAGIIPAIAGLWGYETVPQVQLAATSIARQLVISSIENISRLLEPAAVNIEKKEDGSSDSSPTYLSDLLALFEKSDSTPIKTEIGRIVASLCRTLVPKSRSNEQGDINVNSLLDCLFTHHEGIALPLGAMATQTQWPVVRSEAWFALALMASTKAGAEAVVYCLQEIDGLTLIEQTLSAEEPSSDNETHKVQWRKDLDNIVVLVQELLKNDPDTLDASWRSTIQDLVSTAFLKLAETKDEDKTGEKLMLEASRQEIKHDILEKTGGLLGLKDPVILSWAYYVYDTIATGFRFVHLVVIFLPLILTVPTLWLGRRIRDRDGIRTGTLWWYRFLVRSMERAGPAFIKLGQWAASRTDIFPPEMCNIMSSLHSHAPAHSLHETKRTIRKAFNGLPFEEIFEEFNEKPLGVGAIAQVYKAKLKPNLANLADNERTSGPEGLRNKFRKNVDVLVKSTPQRVPSSYVAVKVLHPRVERLIRRDLRIMHFFASLINAIPTMHWLSFPDEVSQFGEMMKLQLDLRIEASNLKIFREKFRSRTTAWFPYPYLDYSTREVLVEEFAQGIPLSTFLEKGGGVYQHEIANEGLDAFLHMLLIDNFVHADLHPGNIMVRFYQPSELDLSLRKHSRASEAPTATEVDVAESVLARLRPHTDDPDEWGKALNQLNAEGYRPQLIFIDTGLVTQLNDDNRANFLDLFRAVAEFDGHRAGELMVNRCRQPEEVIDADIFALRMQHLVLGVKSRTFALGSIKIGDVLSEVLSMVRHHHVRLEGDFVNVVISILLLEGIGRSMDPNLDLFKSALPILRKLGSNTTFLKTVRSGDTSMLRVWVGLEARGLLQASIESVERCVKYDLLSPNI</sequence>
<comment type="similarity">
    <text evidence="1">Belongs to the protein kinase superfamily. ADCK protein kinase family.</text>
</comment>
<dbReference type="CDD" id="cd13971">
    <property type="entry name" value="ADCK2-like"/>
    <property type="match status" value="1"/>
</dbReference>
<dbReference type="InterPro" id="IPR004147">
    <property type="entry name" value="ABC1_dom"/>
</dbReference>
<evidence type="ECO:0000313" key="4">
    <source>
        <dbReference type="EMBL" id="KAL2832386.1"/>
    </source>
</evidence>
<feature type="transmembrane region" description="Helical" evidence="2">
    <location>
        <begin position="853"/>
        <end position="872"/>
    </location>
</feature>
<dbReference type="InterPro" id="IPR052402">
    <property type="entry name" value="ADCK_kinase"/>
</dbReference>
<evidence type="ECO:0000256" key="2">
    <source>
        <dbReference type="SAM" id="Phobius"/>
    </source>
</evidence>
<keyword evidence="2" id="KW-1133">Transmembrane helix</keyword>
<keyword evidence="2" id="KW-0472">Membrane</keyword>
<protein>
    <recommendedName>
        <fullName evidence="3">ABC1 atypical kinase-like domain-containing protein</fullName>
    </recommendedName>
</protein>
<feature type="domain" description="ABC1 atypical kinase-like" evidence="3">
    <location>
        <begin position="832"/>
        <end position="1075"/>
    </location>
</feature>
<dbReference type="SUPFAM" id="SSF56112">
    <property type="entry name" value="Protein kinase-like (PK-like)"/>
    <property type="match status" value="1"/>
</dbReference>
<dbReference type="Pfam" id="PF03109">
    <property type="entry name" value="ABC1"/>
    <property type="match status" value="2"/>
</dbReference>
<evidence type="ECO:0000259" key="3">
    <source>
        <dbReference type="Pfam" id="PF03109"/>
    </source>
</evidence>
<dbReference type="Gene3D" id="1.25.10.10">
    <property type="entry name" value="Leucine-rich Repeat Variant"/>
    <property type="match status" value="2"/>
</dbReference>
<dbReference type="InterPro" id="IPR011989">
    <property type="entry name" value="ARM-like"/>
</dbReference>
<dbReference type="PANTHER" id="PTHR45890:SF1">
    <property type="entry name" value="AARF DOMAIN CONTAINING KINASE 2"/>
    <property type="match status" value="1"/>
</dbReference>
<organism evidence="4 5">
    <name type="scientific">Aspergillus cavernicola</name>
    <dbReference type="NCBI Taxonomy" id="176166"/>
    <lineage>
        <taxon>Eukaryota</taxon>
        <taxon>Fungi</taxon>
        <taxon>Dikarya</taxon>
        <taxon>Ascomycota</taxon>
        <taxon>Pezizomycotina</taxon>
        <taxon>Eurotiomycetes</taxon>
        <taxon>Eurotiomycetidae</taxon>
        <taxon>Eurotiales</taxon>
        <taxon>Aspergillaceae</taxon>
        <taxon>Aspergillus</taxon>
        <taxon>Aspergillus subgen. Nidulantes</taxon>
    </lineage>
</organism>
<dbReference type="InterPro" id="IPR011009">
    <property type="entry name" value="Kinase-like_dom_sf"/>
</dbReference>
<reference evidence="4 5" key="1">
    <citation type="submission" date="2024-07" db="EMBL/GenBank/DDBJ databases">
        <title>Section-level genome sequencing and comparative genomics of Aspergillus sections Usti and Cavernicolus.</title>
        <authorList>
            <consortium name="Lawrence Berkeley National Laboratory"/>
            <person name="Nybo J.L."/>
            <person name="Vesth T.C."/>
            <person name="Theobald S."/>
            <person name="Frisvad J.C."/>
            <person name="Larsen T.O."/>
            <person name="Kjaerboelling I."/>
            <person name="Rothschild-Mancinelli K."/>
            <person name="Lyhne E.K."/>
            <person name="Kogle M.E."/>
            <person name="Barry K."/>
            <person name="Clum A."/>
            <person name="Na H."/>
            <person name="Ledsgaard L."/>
            <person name="Lin J."/>
            <person name="Lipzen A."/>
            <person name="Kuo A."/>
            <person name="Riley R."/>
            <person name="Mondo S."/>
            <person name="LaButti K."/>
            <person name="Haridas S."/>
            <person name="Pangalinan J."/>
            <person name="Salamov A.A."/>
            <person name="Simmons B.A."/>
            <person name="Magnuson J.K."/>
            <person name="Chen J."/>
            <person name="Drula E."/>
            <person name="Henrissat B."/>
            <person name="Wiebenga A."/>
            <person name="Lubbers R.J."/>
            <person name="Gomes A.C."/>
            <person name="Makela M.R."/>
            <person name="Stajich J."/>
            <person name="Grigoriev I.V."/>
            <person name="Mortensen U.H."/>
            <person name="De vries R.P."/>
            <person name="Baker S.E."/>
            <person name="Andersen M.R."/>
        </authorList>
    </citation>
    <scope>NUCLEOTIDE SEQUENCE [LARGE SCALE GENOMIC DNA]</scope>
    <source>
        <strain evidence="4 5">CBS 600.67</strain>
    </source>
</reference>
<name>A0ABR4IX92_9EURO</name>
<evidence type="ECO:0000313" key="5">
    <source>
        <dbReference type="Proteomes" id="UP001610335"/>
    </source>
</evidence>
<dbReference type="EMBL" id="JBFXLS010000006">
    <property type="protein sequence ID" value="KAL2832386.1"/>
    <property type="molecule type" value="Genomic_DNA"/>
</dbReference>
<feature type="domain" description="ABC1 atypical kinase-like" evidence="3">
    <location>
        <begin position="741"/>
        <end position="792"/>
    </location>
</feature>
<evidence type="ECO:0000256" key="1">
    <source>
        <dbReference type="ARBA" id="ARBA00009670"/>
    </source>
</evidence>
<dbReference type="PANTHER" id="PTHR45890">
    <property type="entry name" value="AARF DOMAIN CONTAINING KINASE 2 (PREDICTED)"/>
    <property type="match status" value="1"/>
</dbReference>
<feature type="transmembrane region" description="Helical" evidence="2">
    <location>
        <begin position="665"/>
        <end position="685"/>
    </location>
</feature>